<evidence type="ECO:0000313" key="2">
    <source>
        <dbReference type="Proteomes" id="UP000245698"/>
    </source>
</evidence>
<gene>
    <name evidence="1" type="ORF">BQ8482_360066</name>
</gene>
<dbReference type="Proteomes" id="UP000245698">
    <property type="component" value="Unassembled WGS sequence"/>
</dbReference>
<sequence>MNDRALILTGTVGAIIAAICRATPVLAVVLPAIGLGPGLRERT</sequence>
<name>A0A2P9AR81_9HYPH</name>
<reference evidence="2" key="1">
    <citation type="submission" date="2016-12" db="EMBL/GenBank/DDBJ databases">
        <authorList>
            <person name="Brunel B."/>
        </authorList>
    </citation>
    <scope>NUCLEOTIDE SEQUENCE [LARGE SCALE GENOMIC DNA]</scope>
</reference>
<dbReference type="EMBL" id="FUIG01000044">
    <property type="protein sequence ID" value="SJM33665.1"/>
    <property type="molecule type" value="Genomic_DNA"/>
</dbReference>
<evidence type="ECO:0000313" key="1">
    <source>
        <dbReference type="EMBL" id="SJM33665.1"/>
    </source>
</evidence>
<dbReference type="RefSeq" id="WP_280178878.1">
    <property type="nucleotide sequence ID" value="NZ_FUIG01000044.1"/>
</dbReference>
<dbReference type="Gene3D" id="1.10.287.910">
    <property type="entry name" value="bacterial mercury transporter, merf"/>
    <property type="match status" value="1"/>
</dbReference>
<proteinExistence type="predicted"/>
<protein>
    <submittedName>
        <fullName evidence="1">Uncharacterized protein</fullName>
    </submittedName>
</protein>
<keyword evidence="2" id="KW-1185">Reference proteome</keyword>
<accession>A0A2P9AR81</accession>
<dbReference type="AlphaFoldDB" id="A0A2P9AR81"/>
<organism evidence="1 2">
    <name type="scientific">Mesorhizobium delmotii</name>
    <dbReference type="NCBI Taxonomy" id="1631247"/>
    <lineage>
        <taxon>Bacteria</taxon>
        <taxon>Pseudomonadati</taxon>
        <taxon>Pseudomonadota</taxon>
        <taxon>Alphaproteobacteria</taxon>
        <taxon>Hyphomicrobiales</taxon>
        <taxon>Phyllobacteriaceae</taxon>
        <taxon>Mesorhizobium</taxon>
    </lineage>
</organism>